<dbReference type="RefSeq" id="WP_044249110.1">
    <property type="nucleotide sequence ID" value="NZ_ASRX01000077.1"/>
</dbReference>
<keyword evidence="5" id="KW-0521">NADP</keyword>
<dbReference type="GO" id="GO:0005737">
    <property type="term" value="C:cytoplasm"/>
    <property type="evidence" value="ECO:0007669"/>
    <property type="project" value="UniProtKB-SubCell"/>
</dbReference>
<keyword evidence="1 5" id="KW-0285">Flavoprotein</keyword>
<keyword evidence="5" id="KW-0547">Nucleotide-binding</keyword>
<organism evidence="8 9">
    <name type="scientific">Chondromyces apiculatus DSM 436</name>
    <dbReference type="NCBI Taxonomy" id="1192034"/>
    <lineage>
        <taxon>Bacteria</taxon>
        <taxon>Pseudomonadati</taxon>
        <taxon>Myxococcota</taxon>
        <taxon>Polyangia</taxon>
        <taxon>Polyangiales</taxon>
        <taxon>Polyangiaceae</taxon>
        <taxon>Chondromyces</taxon>
    </lineage>
</organism>
<dbReference type="Proteomes" id="UP000019678">
    <property type="component" value="Unassembled WGS sequence"/>
</dbReference>
<gene>
    <name evidence="8" type="ORF">CAP_8018</name>
</gene>
<keyword evidence="4 5" id="KW-0503">Monooxygenase</keyword>
<comment type="caution">
    <text evidence="8">The sequence shown here is derived from an EMBL/GenBank/DDBJ whole genome shotgun (WGS) entry which is preliminary data.</text>
</comment>
<protein>
    <recommendedName>
        <fullName evidence="5">Flavin-dependent monooxygenase</fullName>
    </recommendedName>
    <alternativeName>
        <fullName evidence="5">TetX monooxygenase</fullName>
        <shortName evidence="5">TetX</shortName>
        <ecNumber evidence="5">1.14.13.-</ecNumber>
    </alternativeName>
</protein>
<evidence type="ECO:0000256" key="2">
    <source>
        <dbReference type="ARBA" id="ARBA00022827"/>
    </source>
</evidence>
<keyword evidence="5" id="KW-0963">Cytoplasm</keyword>
<dbReference type="HAMAP" id="MF_00845">
    <property type="entry name" value="TetX_monooxygenase"/>
    <property type="match status" value="1"/>
</dbReference>
<feature type="binding site" evidence="5">
    <location>
        <position position="39"/>
    </location>
    <ligand>
        <name>NADPH</name>
        <dbReference type="ChEBI" id="CHEBI:57783"/>
    </ligand>
</feature>
<feature type="binding site" evidence="5">
    <location>
        <position position="294"/>
    </location>
    <ligand>
        <name>FAD</name>
        <dbReference type="ChEBI" id="CHEBI:57692"/>
    </ligand>
</feature>
<keyword evidence="3 5" id="KW-0560">Oxidoreductase</keyword>
<evidence type="ECO:0000256" key="1">
    <source>
        <dbReference type="ARBA" id="ARBA00022630"/>
    </source>
</evidence>
<evidence type="ECO:0000256" key="3">
    <source>
        <dbReference type="ARBA" id="ARBA00023002"/>
    </source>
</evidence>
<sequence length="393" mass="41281">MTPITIIGAGLGGLTLARVLHVHGIAATVYEAEASADARTQGGMLDIHAYNGQLALKAAGLFDEFRRIIHEGGEATRVLDPHGTVLLDQPDDGSGGRPEVHRGDLRRILLDALPRGTVHWGRKVTAIHPLGDGQHELTFADGSAVTTRLVVGADGAWSRIRPLVSDVKPAYVGTSYIETYLLDADARHPASAKVVGGGAMLALAPGKGIIAHRETNGVLHTYVALTKPKEWIAGIDFAKPTAAKARVAAEFDGWAPELTALITDGETDLIPRTLHALPTGHRWKRVPGVTLLGDAAHLMPPDGEGANFAMYDGAELGKAMAAHRGDLEAALAEYEEAMFIRSAKAAAEAAKTHALCFDDDNAPHGLIDFLTGGSAPPSSAPPRLCGTRGRPAA</sequence>
<dbReference type="InterPro" id="IPR036188">
    <property type="entry name" value="FAD/NAD-bd_sf"/>
</dbReference>
<evidence type="ECO:0000259" key="7">
    <source>
        <dbReference type="Pfam" id="PF01494"/>
    </source>
</evidence>
<evidence type="ECO:0000313" key="9">
    <source>
        <dbReference type="Proteomes" id="UP000019678"/>
    </source>
</evidence>
<reference evidence="8 9" key="1">
    <citation type="submission" date="2013-05" db="EMBL/GenBank/DDBJ databases">
        <title>Genome assembly of Chondromyces apiculatus DSM 436.</title>
        <authorList>
            <person name="Sharma G."/>
            <person name="Khatri I."/>
            <person name="Kaur C."/>
            <person name="Mayilraj S."/>
            <person name="Subramanian S."/>
        </authorList>
    </citation>
    <scope>NUCLEOTIDE SEQUENCE [LARGE SCALE GENOMIC DNA]</scope>
    <source>
        <strain evidence="8 9">DSM 436</strain>
    </source>
</reference>
<comment type="cofactor">
    <cofactor evidence="5">
        <name>FAD</name>
        <dbReference type="ChEBI" id="CHEBI:57692"/>
    </cofactor>
</comment>
<dbReference type="GO" id="GO:0071949">
    <property type="term" value="F:FAD binding"/>
    <property type="evidence" value="ECO:0007669"/>
    <property type="project" value="InterPro"/>
</dbReference>
<dbReference type="GO" id="GO:0046677">
    <property type="term" value="P:response to antibiotic"/>
    <property type="evidence" value="ECO:0007669"/>
    <property type="project" value="InterPro"/>
</dbReference>
<keyword evidence="2 5" id="KW-0274">FAD</keyword>
<proteinExistence type="inferred from homology"/>
<name>A0A017SXB9_9BACT</name>
<dbReference type="PRINTS" id="PR00420">
    <property type="entry name" value="RNGMNOXGNASE"/>
</dbReference>
<dbReference type="STRING" id="1192034.CAP_8018"/>
<keyword evidence="9" id="KW-1185">Reference proteome</keyword>
<dbReference type="InterPro" id="IPR043683">
    <property type="entry name" value="TetX_monooxygenase"/>
</dbReference>
<comment type="similarity">
    <text evidence="5">Belongs to the aromatic-ring hydroxylase family. TetX subfamily.</text>
</comment>
<dbReference type="eggNOG" id="COG0654">
    <property type="taxonomic scope" value="Bacteria"/>
</dbReference>
<evidence type="ECO:0000256" key="6">
    <source>
        <dbReference type="SAM" id="MobiDB-lite"/>
    </source>
</evidence>
<dbReference type="SUPFAM" id="SSF51905">
    <property type="entry name" value="FAD/NAD(P)-binding domain"/>
    <property type="match status" value="1"/>
</dbReference>
<comment type="subcellular location">
    <subcellularLocation>
        <location evidence="5">Cytoplasm</location>
    </subcellularLocation>
</comment>
<dbReference type="GO" id="GO:0004497">
    <property type="term" value="F:monooxygenase activity"/>
    <property type="evidence" value="ECO:0007669"/>
    <property type="project" value="UniProtKB-UniRule"/>
</dbReference>
<comment type="domain">
    <text evidence="5">Consists of an N-terminal FAD-binding domain with a Rossman fold and a C-terminal substrate-binding domain.</text>
</comment>
<accession>A0A017SXB9</accession>
<comment type="subunit">
    <text evidence="5">Monomer.</text>
</comment>
<feature type="region of interest" description="Disordered" evidence="6">
    <location>
        <begin position="371"/>
        <end position="393"/>
    </location>
</feature>
<comment type="catalytic activity">
    <reaction evidence="5">
        <text>a tetracycline + NADPH + O2 + H(+) = an 11a-hydroxytetracycline + NADP(+) + H2O</text>
        <dbReference type="Rhea" id="RHEA:61444"/>
        <dbReference type="ChEBI" id="CHEBI:15377"/>
        <dbReference type="ChEBI" id="CHEBI:15378"/>
        <dbReference type="ChEBI" id="CHEBI:15379"/>
        <dbReference type="ChEBI" id="CHEBI:57783"/>
        <dbReference type="ChEBI" id="CHEBI:58349"/>
        <dbReference type="ChEBI" id="CHEBI:144644"/>
        <dbReference type="ChEBI" id="CHEBI:144645"/>
    </reaction>
</comment>
<dbReference type="Gene3D" id="3.50.50.60">
    <property type="entry name" value="FAD/NAD(P)-binding domain"/>
    <property type="match status" value="1"/>
</dbReference>
<dbReference type="EC" id="1.14.13.-" evidence="5"/>
<dbReference type="Pfam" id="PF01494">
    <property type="entry name" value="FAD_binding_3"/>
    <property type="match status" value="1"/>
</dbReference>
<comment type="function">
    <text evidence="5">An FAD-requiring monooxygenase active on some tetracycline antibiotic derivatives, which leads to their inactivation. Hydroxylates carbon 11a of tetracycline and some analogs.</text>
</comment>
<dbReference type="PANTHER" id="PTHR46972:SF1">
    <property type="entry name" value="FAD DEPENDENT OXIDOREDUCTASE DOMAIN-CONTAINING PROTEIN"/>
    <property type="match status" value="1"/>
</dbReference>
<dbReference type="AlphaFoldDB" id="A0A017SXB9"/>
<feature type="domain" description="FAD-binding" evidence="7">
    <location>
        <begin position="2"/>
        <end position="325"/>
    </location>
</feature>
<evidence type="ECO:0000256" key="4">
    <source>
        <dbReference type="ARBA" id="ARBA00023033"/>
    </source>
</evidence>
<dbReference type="OrthoDB" id="8591538at2"/>
<feature type="binding site" evidence="5">
    <location>
        <position position="46"/>
    </location>
    <ligand>
        <name>FAD</name>
        <dbReference type="ChEBI" id="CHEBI:57692"/>
    </ligand>
</feature>
<evidence type="ECO:0000256" key="5">
    <source>
        <dbReference type="HAMAP-Rule" id="MF_00845"/>
    </source>
</evidence>
<dbReference type="EMBL" id="ASRX01000077">
    <property type="protein sequence ID" value="EYF01578.1"/>
    <property type="molecule type" value="Genomic_DNA"/>
</dbReference>
<dbReference type="PANTHER" id="PTHR46972">
    <property type="entry name" value="MONOOXYGENASE ASQM-RELATED"/>
    <property type="match status" value="1"/>
</dbReference>
<dbReference type="InterPro" id="IPR002938">
    <property type="entry name" value="FAD-bd"/>
</dbReference>
<evidence type="ECO:0000313" key="8">
    <source>
        <dbReference type="EMBL" id="EYF01578.1"/>
    </source>
</evidence>
<feature type="binding site" evidence="5">
    <location>
        <position position="102"/>
    </location>
    <ligand>
        <name>FAD</name>
        <dbReference type="ChEBI" id="CHEBI:57692"/>
    </ligand>
</feature>